<feature type="compositionally biased region" description="Polar residues" evidence="1">
    <location>
        <begin position="167"/>
        <end position="177"/>
    </location>
</feature>
<dbReference type="EMBL" id="SKBM01000009">
    <property type="protein sequence ID" value="TCZ62980.1"/>
    <property type="molecule type" value="Genomic_DNA"/>
</dbReference>
<reference evidence="2 3" key="1">
    <citation type="submission" date="2019-03" db="EMBL/GenBank/DDBJ databases">
        <title>Paracraurococcus aquatilis NE82 genome sequence.</title>
        <authorList>
            <person name="Zhao Y."/>
            <person name="Du Z."/>
        </authorList>
    </citation>
    <scope>NUCLEOTIDE SEQUENCE [LARGE SCALE GENOMIC DNA]</scope>
    <source>
        <strain evidence="2 3">NE82</strain>
    </source>
</reference>
<dbReference type="InterPro" id="IPR019587">
    <property type="entry name" value="Polyketide_cyclase/dehydratase"/>
</dbReference>
<keyword evidence="3" id="KW-1185">Reference proteome</keyword>
<dbReference type="OrthoDB" id="9797595at2"/>
<proteinExistence type="predicted"/>
<dbReference type="AlphaFoldDB" id="A0A4V6P626"/>
<gene>
    <name evidence="2" type="ORF">EXY23_11410</name>
</gene>
<name>A0A4V6P626_9PROT</name>
<protein>
    <submittedName>
        <fullName evidence="2">SRPBCC family protein</fullName>
    </submittedName>
</protein>
<evidence type="ECO:0000313" key="2">
    <source>
        <dbReference type="EMBL" id="TCZ62980.1"/>
    </source>
</evidence>
<dbReference type="Pfam" id="PF10604">
    <property type="entry name" value="Polyketide_cyc2"/>
    <property type="match status" value="1"/>
</dbReference>
<organism evidence="2 3">
    <name type="scientific">Roseicella aquatilis</name>
    <dbReference type="NCBI Taxonomy" id="2527868"/>
    <lineage>
        <taxon>Bacteria</taxon>
        <taxon>Pseudomonadati</taxon>
        <taxon>Pseudomonadota</taxon>
        <taxon>Alphaproteobacteria</taxon>
        <taxon>Acetobacterales</taxon>
        <taxon>Roseomonadaceae</taxon>
        <taxon>Roseicella</taxon>
    </lineage>
</organism>
<dbReference type="Gene3D" id="3.30.530.20">
    <property type="match status" value="1"/>
</dbReference>
<evidence type="ECO:0000313" key="3">
    <source>
        <dbReference type="Proteomes" id="UP000295023"/>
    </source>
</evidence>
<comment type="caution">
    <text evidence="2">The sequence shown here is derived from an EMBL/GenBank/DDBJ whole genome shotgun (WGS) entry which is preliminary data.</text>
</comment>
<dbReference type="RefSeq" id="WP_132288698.1">
    <property type="nucleotide sequence ID" value="NZ_SKBM01000009.1"/>
</dbReference>
<accession>A0A4V6P626</accession>
<dbReference type="Proteomes" id="UP000295023">
    <property type="component" value="Unassembled WGS sequence"/>
</dbReference>
<sequence>MGEYTGRIEIARPPAEVFAFLADVHNMPHYLPTVTHVGPLGHHGDHDDVAVEGEAGGHAYRNDGWMKAEPEARRMSWGSHVLPDYHGMLEVTNAPSGCTVELRLSLTPKPEVAERLQREHGTVDHGMRLAVERTLGSIKACCEQGGMDPGGRDAPRSADDLPDSRPFGSSATLNPDI</sequence>
<dbReference type="CDD" id="cd07812">
    <property type="entry name" value="SRPBCC"/>
    <property type="match status" value="1"/>
</dbReference>
<feature type="compositionally biased region" description="Basic and acidic residues" evidence="1">
    <location>
        <begin position="150"/>
        <end position="163"/>
    </location>
</feature>
<dbReference type="InterPro" id="IPR023393">
    <property type="entry name" value="START-like_dom_sf"/>
</dbReference>
<dbReference type="SUPFAM" id="SSF55961">
    <property type="entry name" value="Bet v1-like"/>
    <property type="match status" value="1"/>
</dbReference>
<feature type="region of interest" description="Disordered" evidence="1">
    <location>
        <begin position="143"/>
        <end position="177"/>
    </location>
</feature>
<evidence type="ECO:0000256" key="1">
    <source>
        <dbReference type="SAM" id="MobiDB-lite"/>
    </source>
</evidence>